<dbReference type="InterPro" id="IPR017907">
    <property type="entry name" value="Znf_RING_CS"/>
</dbReference>
<evidence type="ECO:0000256" key="4">
    <source>
        <dbReference type="PROSITE-ProRule" id="PRU00207"/>
    </source>
</evidence>
<dbReference type="PROSITE" id="PS00518">
    <property type="entry name" value="ZF_RING_1"/>
    <property type="match status" value="1"/>
</dbReference>
<dbReference type="Proteomes" id="UP000076727">
    <property type="component" value="Unassembled WGS sequence"/>
</dbReference>
<dbReference type="AlphaFoldDB" id="A0A165RLG6"/>
<feature type="region of interest" description="Disordered" evidence="5">
    <location>
        <begin position="281"/>
        <end position="323"/>
    </location>
</feature>
<feature type="region of interest" description="Disordered" evidence="5">
    <location>
        <begin position="342"/>
        <end position="416"/>
    </location>
</feature>
<reference evidence="8 9" key="1">
    <citation type="journal article" date="2016" name="Mol. Biol. Evol.">
        <title>Comparative Genomics of Early-Diverging Mushroom-Forming Fungi Provides Insights into the Origins of Lignocellulose Decay Capabilities.</title>
        <authorList>
            <person name="Nagy L.G."/>
            <person name="Riley R."/>
            <person name="Tritt A."/>
            <person name="Adam C."/>
            <person name="Daum C."/>
            <person name="Floudas D."/>
            <person name="Sun H."/>
            <person name="Yadav J.S."/>
            <person name="Pangilinan J."/>
            <person name="Larsson K.H."/>
            <person name="Matsuura K."/>
            <person name="Barry K."/>
            <person name="Labutti K."/>
            <person name="Kuo R."/>
            <person name="Ohm R.A."/>
            <person name="Bhattacharya S.S."/>
            <person name="Shirouzu T."/>
            <person name="Yoshinaga Y."/>
            <person name="Martin F.M."/>
            <person name="Grigoriev I.V."/>
            <person name="Hibbett D.S."/>
        </authorList>
    </citation>
    <scope>NUCLEOTIDE SEQUENCE [LARGE SCALE GENOMIC DNA]</scope>
    <source>
        <strain evidence="8 9">L-15889</strain>
    </source>
</reference>
<dbReference type="STRING" id="1314783.A0A165RLG6"/>
<feature type="compositionally biased region" description="Low complexity" evidence="5">
    <location>
        <begin position="189"/>
        <end position="198"/>
    </location>
</feature>
<name>A0A165RLG6_9APHY</name>
<proteinExistence type="predicted"/>
<protein>
    <recommendedName>
        <fullName evidence="10">RING-type domain-containing protein</fullName>
    </recommendedName>
</protein>
<dbReference type="SUPFAM" id="SSF49599">
    <property type="entry name" value="TRAF domain-like"/>
    <property type="match status" value="1"/>
</dbReference>
<accession>A0A165RLG6</accession>
<feature type="zinc finger region" description="TRAF-type" evidence="4">
    <location>
        <begin position="79"/>
        <end position="117"/>
    </location>
</feature>
<gene>
    <name evidence="8" type="ORF">DAEQUDRAFT_810205</name>
</gene>
<evidence type="ECO:0000313" key="9">
    <source>
        <dbReference type="Proteomes" id="UP000076727"/>
    </source>
</evidence>
<dbReference type="EMBL" id="KV429048">
    <property type="protein sequence ID" value="KZT70910.1"/>
    <property type="molecule type" value="Genomic_DNA"/>
</dbReference>
<dbReference type="PROSITE" id="PS50145">
    <property type="entry name" value="ZF_TRAF"/>
    <property type="match status" value="1"/>
</dbReference>
<dbReference type="PANTHER" id="PTHR10131:SF94">
    <property type="entry name" value="TNF RECEPTOR-ASSOCIATED FACTOR 4"/>
    <property type="match status" value="1"/>
</dbReference>
<evidence type="ECO:0000256" key="3">
    <source>
        <dbReference type="ARBA" id="ARBA00022833"/>
    </source>
</evidence>
<feature type="region of interest" description="Disordered" evidence="5">
    <location>
        <begin position="141"/>
        <end position="198"/>
    </location>
</feature>
<feature type="compositionally biased region" description="Low complexity" evidence="5">
    <location>
        <begin position="286"/>
        <end position="304"/>
    </location>
</feature>
<feature type="domain" description="RING-type" evidence="6">
    <location>
        <begin position="16"/>
        <end position="55"/>
    </location>
</feature>
<feature type="compositionally biased region" description="Polar residues" evidence="5">
    <location>
        <begin position="366"/>
        <end position="384"/>
    </location>
</feature>
<evidence type="ECO:0000313" key="8">
    <source>
        <dbReference type="EMBL" id="KZT70910.1"/>
    </source>
</evidence>
<dbReference type="InterPro" id="IPR001841">
    <property type="entry name" value="Znf_RING"/>
</dbReference>
<dbReference type="InterPro" id="IPR001293">
    <property type="entry name" value="Znf_TRAF"/>
</dbReference>
<organism evidence="8 9">
    <name type="scientific">Daedalea quercina L-15889</name>
    <dbReference type="NCBI Taxonomy" id="1314783"/>
    <lineage>
        <taxon>Eukaryota</taxon>
        <taxon>Fungi</taxon>
        <taxon>Dikarya</taxon>
        <taxon>Basidiomycota</taxon>
        <taxon>Agaricomycotina</taxon>
        <taxon>Agaricomycetes</taxon>
        <taxon>Polyporales</taxon>
        <taxon>Fomitopsis</taxon>
    </lineage>
</organism>
<evidence type="ECO:0000259" key="6">
    <source>
        <dbReference type="PROSITE" id="PS50089"/>
    </source>
</evidence>
<keyword evidence="3 4" id="KW-0862">Zinc</keyword>
<evidence type="ECO:0000256" key="1">
    <source>
        <dbReference type="ARBA" id="ARBA00022723"/>
    </source>
</evidence>
<keyword evidence="9" id="KW-1185">Reference proteome</keyword>
<sequence>MSTYNYVDVPNQNLVCCICRSPFIDPCTTRTCCHTFCYECIARAIAISAQCPVDRCSLSIQDLAPADPLIRNLVDELVVECPQKDTGCSHTCQRILLPAHLKDSCRYVKVPCPDGKCSKGVLRKDLTLHTHMEDVPTVAQPGAAGSEAVGPSKCPTSTWAGNPEDEHSADECAVSSPTEEETHTPPPSSATNNPSYESLEAENARLRLRLSALEGVVNTLRYELQAVRRALGPWYRTEDSDDMRRVWGAASHQSERSLGLEWTPSRSVDVEPISIPHVPSSSWDEIASTTSTSAPAQATSSISPVAASELPTGDDISSYFPPAEEEDVYSPDFIRASHLQPQLPQQSTSAGAGPNHAREPRVSHQPHLSGTQRIPLSLSQSQSAPGGMSHAYPPHAFSPTAYPTIPAPPHSDPGAISIPPLDPRMPLPSTLASLHGSIASLAGALGALATTRTQDALYTGEELRSMRAGIHGLRMQLHDALTAQVASRDTSNARATDPEGASSGGIPLPGAPSWMSYGPRPFGTPAYPHMSGGFTKL</sequence>
<dbReference type="PROSITE" id="PS50089">
    <property type="entry name" value="ZF_RING_2"/>
    <property type="match status" value="1"/>
</dbReference>
<keyword evidence="1 4" id="KW-0479">Metal-binding</keyword>
<evidence type="ECO:0000256" key="5">
    <source>
        <dbReference type="SAM" id="MobiDB-lite"/>
    </source>
</evidence>
<dbReference type="PANTHER" id="PTHR10131">
    <property type="entry name" value="TNF RECEPTOR ASSOCIATED FACTOR"/>
    <property type="match status" value="1"/>
</dbReference>
<dbReference type="SUPFAM" id="SSF57850">
    <property type="entry name" value="RING/U-box"/>
    <property type="match status" value="1"/>
</dbReference>
<dbReference type="GO" id="GO:0008270">
    <property type="term" value="F:zinc ion binding"/>
    <property type="evidence" value="ECO:0007669"/>
    <property type="project" value="UniProtKB-KW"/>
</dbReference>
<evidence type="ECO:0000259" key="7">
    <source>
        <dbReference type="PROSITE" id="PS50145"/>
    </source>
</evidence>
<feature type="domain" description="TRAF-type" evidence="7">
    <location>
        <begin position="79"/>
        <end position="117"/>
    </location>
</feature>
<dbReference type="InterPro" id="IPR013083">
    <property type="entry name" value="Znf_RING/FYVE/PHD"/>
</dbReference>
<evidence type="ECO:0000256" key="2">
    <source>
        <dbReference type="ARBA" id="ARBA00022771"/>
    </source>
</evidence>
<evidence type="ECO:0008006" key="10">
    <source>
        <dbReference type="Google" id="ProtNLM"/>
    </source>
</evidence>
<dbReference type="OrthoDB" id="1630758at2759"/>
<keyword evidence="2 4" id="KW-0863">Zinc-finger</keyword>
<dbReference type="Gene3D" id="3.30.40.10">
    <property type="entry name" value="Zinc/RING finger domain, C3HC4 (zinc finger)"/>
    <property type="match status" value="1"/>
</dbReference>
<feature type="region of interest" description="Disordered" evidence="5">
    <location>
        <begin position="487"/>
        <end position="508"/>
    </location>
</feature>